<keyword evidence="2" id="KW-1185">Reference proteome</keyword>
<dbReference type="STRING" id="1353952.A0A165IUV5"/>
<evidence type="ECO:0000313" key="1">
    <source>
        <dbReference type="EMBL" id="KZT61008.1"/>
    </source>
</evidence>
<accession>A0A165IUV5</accession>
<sequence>MYPKPLFPDGFHGAFSLNPLHRMPETGLRRLSRIQASVKYYYIDFGSSSMFSSYEEREHVPLMAAVWLPAEFLNNKGARLDPFKQDVFALGMTLIRELKMIDDDPTKRPTIAEVRKNFDMLLRSVKPAQMRRRIGWTWVSGRTSRERIWDVWEYFKLLRDARKYGLPKDLFPAETAS</sequence>
<protein>
    <recommendedName>
        <fullName evidence="3">Protein kinase domain-containing protein</fullName>
    </recommendedName>
</protein>
<evidence type="ECO:0000313" key="2">
    <source>
        <dbReference type="Proteomes" id="UP000076842"/>
    </source>
</evidence>
<evidence type="ECO:0008006" key="3">
    <source>
        <dbReference type="Google" id="ProtNLM"/>
    </source>
</evidence>
<reference evidence="1 2" key="1">
    <citation type="journal article" date="2016" name="Mol. Biol. Evol.">
        <title>Comparative Genomics of Early-Diverging Mushroom-Forming Fungi Provides Insights into the Origins of Lignocellulose Decay Capabilities.</title>
        <authorList>
            <person name="Nagy L.G."/>
            <person name="Riley R."/>
            <person name="Tritt A."/>
            <person name="Adam C."/>
            <person name="Daum C."/>
            <person name="Floudas D."/>
            <person name="Sun H."/>
            <person name="Yadav J.S."/>
            <person name="Pangilinan J."/>
            <person name="Larsson K.H."/>
            <person name="Matsuura K."/>
            <person name="Barry K."/>
            <person name="Labutti K."/>
            <person name="Kuo R."/>
            <person name="Ohm R.A."/>
            <person name="Bhattacharya S.S."/>
            <person name="Shirouzu T."/>
            <person name="Yoshinaga Y."/>
            <person name="Martin F.M."/>
            <person name="Grigoriev I.V."/>
            <person name="Hibbett D.S."/>
        </authorList>
    </citation>
    <scope>NUCLEOTIDE SEQUENCE [LARGE SCALE GENOMIC DNA]</scope>
    <source>
        <strain evidence="1 2">HHB12733</strain>
    </source>
</reference>
<gene>
    <name evidence="1" type="ORF">CALCODRAFT_57428</name>
</gene>
<dbReference type="InterPro" id="IPR011009">
    <property type="entry name" value="Kinase-like_dom_sf"/>
</dbReference>
<dbReference type="Proteomes" id="UP000076842">
    <property type="component" value="Unassembled WGS sequence"/>
</dbReference>
<dbReference type="AlphaFoldDB" id="A0A165IUV5"/>
<dbReference type="EMBL" id="KV423926">
    <property type="protein sequence ID" value="KZT61008.1"/>
    <property type="molecule type" value="Genomic_DNA"/>
</dbReference>
<dbReference type="SUPFAM" id="SSF56112">
    <property type="entry name" value="Protein kinase-like (PK-like)"/>
    <property type="match status" value="1"/>
</dbReference>
<organism evidence="1 2">
    <name type="scientific">Calocera cornea HHB12733</name>
    <dbReference type="NCBI Taxonomy" id="1353952"/>
    <lineage>
        <taxon>Eukaryota</taxon>
        <taxon>Fungi</taxon>
        <taxon>Dikarya</taxon>
        <taxon>Basidiomycota</taxon>
        <taxon>Agaricomycotina</taxon>
        <taxon>Dacrymycetes</taxon>
        <taxon>Dacrymycetales</taxon>
        <taxon>Dacrymycetaceae</taxon>
        <taxon>Calocera</taxon>
    </lineage>
</organism>
<dbReference type="InParanoid" id="A0A165IUV5"/>
<proteinExistence type="predicted"/>
<name>A0A165IUV5_9BASI</name>
<dbReference type="OrthoDB" id="5987198at2759"/>